<dbReference type="Proteomes" id="UP001345963">
    <property type="component" value="Unassembled WGS sequence"/>
</dbReference>
<gene>
    <name evidence="2" type="ORF">ATANTOWER_029119</name>
</gene>
<evidence type="ECO:0000313" key="3">
    <source>
        <dbReference type="Proteomes" id="UP001345963"/>
    </source>
</evidence>
<accession>A0ABU7BBN7</accession>
<evidence type="ECO:0000313" key="2">
    <source>
        <dbReference type="EMBL" id="MED6247063.1"/>
    </source>
</evidence>
<evidence type="ECO:0000256" key="1">
    <source>
        <dbReference type="SAM" id="MobiDB-lite"/>
    </source>
</evidence>
<comment type="caution">
    <text evidence="2">The sequence shown here is derived from an EMBL/GenBank/DDBJ whole genome shotgun (WGS) entry which is preliminary data.</text>
</comment>
<name>A0ABU7BBN7_9TELE</name>
<reference evidence="2 3" key="1">
    <citation type="submission" date="2021-07" db="EMBL/GenBank/DDBJ databases">
        <authorList>
            <person name="Palmer J.M."/>
        </authorList>
    </citation>
    <scope>NUCLEOTIDE SEQUENCE [LARGE SCALE GENOMIC DNA]</scope>
    <source>
        <strain evidence="2 3">AT_MEX2019</strain>
        <tissue evidence="2">Muscle</tissue>
    </source>
</reference>
<organism evidence="2 3">
    <name type="scientific">Ataeniobius toweri</name>
    <dbReference type="NCBI Taxonomy" id="208326"/>
    <lineage>
        <taxon>Eukaryota</taxon>
        <taxon>Metazoa</taxon>
        <taxon>Chordata</taxon>
        <taxon>Craniata</taxon>
        <taxon>Vertebrata</taxon>
        <taxon>Euteleostomi</taxon>
        <taxon>Actinopterygii</taxon>
        <taxon>Neopterygii</taxon>
        <taxon>Teleostei</taxon>
        <taxon>Neoteleostei</taxon>
        <taxon>Acanthomorphata</taxon>
        <taxon>Ovalentaria</taxon>
        <taxon>Atherinomorphae</taxon>
        <taxon>Cyprinodontiformes</taxon>
        <taxon>Goodeidae</taxon>
        <taxon>Ataeniobius</taxon>
    </lineage>
</organism>
<protein>
    <submittedName>
        <fullName evidence="2">Uncharacterized protein</fullName>
    </submittedName>
</protein>
<dbReference type="EMBL" id="JAHUTI010046793">
    <property type="protein sequence ID" value="MED6247063.1"/>
    <property type="molecule type" value="Genomic_DNA"/>
</dbReference>
<proteinExistence type="predicted"/>
<feature type="region of interest" description="Disordered" evidence="1">
    <location>
        <begin position="1"/>
        <end position="38"/>
    </location>
</feature>
<feature type="compositionally biased region" description="Low complexity" evidence="1">
    <location>
        <begin position="25"/>
        <end position="34"/>
    </location>
</feature>
<sequence>MPKKVEGFAGHVPAGKKEGAGGVEQQQTQMMTTQRRGPLHQKHLLPHLSPTLLLHPLLLHNLLEEGEEGQCDPGKSHLRWNGRF</sequence>
<keyword evidence="3" id="KW-1185">Reference proteome</keyword>